<feature type="domain" description="HicB-like antitoxin of toxin-antitoxin system" evidence="1">
    <location>
        <begin position="26"/>
        <end position="83"/>
    </location>
</feature>
<reference evidence="2 3" key="1">
    <citation type="journal article" date="2016" name="Nat. Commun.">
        <title>Thousands of microbial genomes shed light on interconnected biogeochemical processes in an aquifer system.</title>
        <authorList>
            <person name="Anantharaman K."/>
            <person name="Brown C.T."/>
            <person name="Hug L.A."/>
            <person name="Sharon I."/>
            <person name="Castelle C.J."/>
            <person name="Probst A.J."/>
            <person name="Thomas B.C."/>
            <person name="Singh A."/>
            <person name="Wilkins M.J."/>
            <person name="Karaoz U."/>
            <person name="Brodie E.L."/>
            <person name="Williams K.H."/>
            <person name="Hubbard S.S."/>
            <person name="Banfield J.F."/>
        </authorList>
    </citation>
    <scope>NUCLEOTIDE SEQUENCE [LARGE SCALE GENOMIC DNA]</scope>
</reference>
<dbReference type="InterPro" id="IPR051404">
    <property type="entry name" value="TA_system_antitoxin"/>
</dbReference>
<gene>
    <name evidence="2" type="ORF">A3H70_01070</name>
</gene>
<dbReference type="InterPro" id="IPR031807">
    <property type="entry name" value="HicB-like"/>
</dbReference>
<sequence length="98" mass="11150">MFKTANAQQTKSTYFPFTTGQTPYIYSVKIEPDEDRFYAEIPSLPGCYSWGYTFEETLKNIKEALELYLEVAAEDGRPIPLDDPYTIKQAPLTIGVIV</sequence>
<evidence type="ECO:0000313" key="3">
    <source>
        <dbReference type="Proteomes" id="UP000178109"/>
    </source>
</evidence>
<dbReference type="InterPro" id="IPR035069">
    <property type="entry name" value="TTHA1013/TTHA0281-like"/>
</dbReference>
<dbReference type="SUPFAM" id="SSF143100">
    <property type="entry name" value="TTHA1013/TTHA0281-like"/>
    <property type="match status" value="1"/>
</dbReference>
<dbReference type="STRING" id="1798553.A3H70_01070"/>
<dbReference type="PANTHER" id="PTHR34504:SF2">
    <property type="entry name" value="UPF0150 PROTEIN SSL0259"/>
    <property type="match status" value="1"/>
</dbReference>
<evidence type="ECO:0000313" key="2">
    <source>
        <dbReference type="EMBL" id="OGY91964.1"/>
    </source>
</evidence>
<proteinExistence type="predicted"/>
<dbReference type="AlphaFoldDB" id="A0A1G2BS29"/>
<dbReference type="EMBL" id="MHKO01000032">
    <property type="protein sequence ID" value="OGY91964.1"/>
    <property type="molecule type" value="Genomic_DNA"/>
</dbReference>
<name>A0A1G2BS29_9BACT</name>
<organism evidence="2 3">
    <name type="scientific">Candidatus Komeilibacteria bacterium RIFCSPLOWO2_02_FULL_48_11</name>
    <dbReference type="NCBI Taxonomy" id="1798553"/>
    <lineage>
        <taxon>Bacteria</taxon>
        <taxon>Candidatus Komeiliibacteriota</taxon>
    </lineage>
</organism>
<evidence type="ECO:0000259" key="1">
    <source>
        <dbReference type="Pfam" id="PF15919"/>
    </source>
</evidence>
<dbReference type="Pfam" id="PF15919">
    <property type="entry name" value="HicB_lk_antitox"/>
    <property type="match status" value="1"/>
</dbReference>
<dbReference type="Gene3D" id="3.30.160.250">
    <property type="match status" value="1"/>
</dbReference>
<dbReference type="PANTHER" id="PTHR34504">
    <property type="entry name" value="ANTITOXIN HICB"/>
    <property type="match status" value="1"/>
</dbReference>
<dbReference type="Proteomes" id="UP000178109">
    <property type="component" value="Unassembled WGS sequence"/>
</dbReference>
<comment type="caution">
    <text evidence="2">The sequence shown here is derived from an EMBL/GenBank/DDBJ whole genome shotgun (WGS) entry which is preliminary data.</text>
</comment>
<protein>
    <recommendedName>
        <fullName evidence="1">HicB-like antitoxin of toxin-antitoxin system domain-containing protein</fullName>
    </recommendedName>
</protein>
<accession>A0A1G2BS29</accession>